<evidence type="ECO:0000256" key="1">
    <source>
        <dbReference type="SAM" id="MobiDB-lite"/>
    </source>
</evidence>
<name>A0AA41QBW3_9ACTN</name>
<reference evidence="4" key="1">
    <citation type="submission" date="2022-01" db="EMBL/GenBank/DDBJ databases">
        <title>Genome-Based Taxonomic Classification of the Phylum Actinobacteria.</title>
        <authorList>
            <person name="Gao Y."/>
        </authorList>
    </citation>
    <scope>NUCLEOTIDE SEQUENCE</scope>
    <source>
        <strain evidence="4">KLBMP 8922</strain>
    </source>
</reference>
<proteinExistence type="predicted"/>
<organism evidence="4 5">
    <name type="scientific">Yinghuangia soli</name>
    <dbReference type="NCBI Taxonomy" id="2908204"/>
    <lineage>
        <taxon>Bacteria</taxon>
        <taxon>Bacillati</taxon>
        <taxon>Actinomycetota</taxon>
        <taxon>Actinomycetes</taxon>
        <taxon>Kitasatosporales</taxon>
        <taxon>Streptomycetaceae</taxon>
        <taxon>Yinghuangia</taxon>
    </lineage>
</organism>
<keyword evidence="2" id="KW-0812">Transmembrane</keyword>
<dbReference type="EMBL" id="JAKFHA010000074">
    <property type="protein sequence ID" value="MCF2534024.1"/>
    <property type="molecule type" value="Genomic_DNA"/>
</dbReference>
<gene>
    <name evidence="4" type="ORF">LZ495_43330</name>
</gene>
<evidence type="ECO:0000313" key="5">
    <source>
        <dbReference type="Proteomes" id="UP001165378"/>
    </source>
</evidence>
<accession>A0AA41QBW3</accession>
<keyword evidence="3" id="KW-0732">Signal</keyword>
<evidence type="ECO:0000313" key="4">
    <source>
        <dbReference type="EMBL" id="MCF2534024.1"/>
    </source>
</evidence>
<keyword evidence="5" id="KW-1185">Reference proteome</keyword>
<comment type="caution">
    <text evidence="4">The sequence shown here is derived from an EMBL/GenBank/DDBJ whole genome shotgun (WGS) entry which is preliminary data.</text>
</comment>
<evidence type="ECO:0000256" key="3">
    <source>
        <dbReference type="SAM" id="SignalP"/>
    </source>
</evidence>
<keyword evidence="2" id="KW-0472">Membrane</keyword>
<feature type="region of interest" description="Disordered" evidence="1">
    <location>
        <begin position="206"/>
        <end position="235"/>
    </location>
</feature>
<dbReference type="RefSeq" id="WP_235058816.1">
    <property type="nucleotide sequence ID" value="NZ_JAKFHA010000074.1"/>
</dbReference>
<keyword evidence="2" id="KW-1133">Transmembrane helix</keyword>
<evidence type="ECO:0000256" key="2">
    <source>
        <dbReference type="SAM" id="Phobius"/>
    </source>
</evidence>
<dbReference type="AlphaFoldDB" id="A0AA41QBW3"/>
<feature type="compositionally biased region" description="Low complexity" evidence="1">
    <location>
        <begin position="208"/>
        <end position="228"/>
    </location>
</feature>
<feature type="signal peptide" evidence="3">
    <location>
        <begin position="1"/>
        <end position="20"/>
    </location>
</feature>
<sequence length="274" mass="26675">MGSTLLLAGTAAAAGPTALAADTSKDVSAALLCVGVGGEAGQTQALTFDLKLTAPETIEPGGSADISATFKNGVVANASSGAAATYQGTRLTFAVTGGSQVGTLQLESPTGNVPIEADKKIREAGALTGKLPVDKAGSWSITLRSLSVQLADASGGLLRLDCAPDKLGEPVLTVKAADKAAAVPTTGTPSPATTVLEQNVNAGVKQDATTTTATTTTATTTTGGSSTTTGGGLAPTGGDKAGVTAVAMLAGTATLGAIAVLITNPVVRRRREAG</sequence>
<feature type="chain" id="PRO_5041223204" evidence="3">
    <location>
        <begin position="21"/>
        <end position="274"/>
    </location>
</feature>
<dbReference type="Proteomes" id="UP001165378">
    <property type="component" value="Unassembled WGS sequence"/>
</dbReference>
<feature type="transmembrane region" description="Helical" evidence="2">
    <location>
        <begin position="241"/>
        <end position="262"/>
    </location>
</feature>
<protein>
    <submittedName>
        <fullName evidence="4">Uncharacterized protein</fullName>
    </submittedName>
</protein>